<proteinExistence type="predicted"/>
<dbReference type="GeneID" id="5602004"/>
<dbReference type="RefSeq" id="YP_001469024.1">
    <property type="nucleotide sequence ID" value="NC_009817.1"/>
</dbReference>
<evidence type="ECO:0000313" key="1">
    <source>
        <dbReference type="EMBL" id="ABG21568.1"/>
    </source>
</evidence>
<dbReference type="Proteomes" id="UP000000714">
    <property type="component" value="Segment"/>
</dbReference>
<dbReference type="EMBL" id="DQ535032">
    <property type="protein sequence ID" value="ABG21568.1"/>
    <property type="molecule type" value="Genomic_DNA"/>
</dbReference>
<gene>
    <name evidence="1" type="ORF">KSY1p026</name>
</gene>
<name>A6MA90_9CAUD</name>
<accession>A6MA90</accession>
<keyword evidence="2" id="KW-1185">Reference proteome</keyword>
<organism evidence="1 2">
    <name type="scientific">Lactococcus phage KSY1</name>
    <dbReference type="NCBI Taxonomy" id="2913972"/>
    <lineage>
        <taxon>Viruses</taxon>
        <taxon>Duplodnaviria</taxon>
        <taxon>Heunggongvirae</taxon>
        <taxon>Uroviricota</taxon>
        <taxon>Caudoviricetes</taxon>
        <taxon>Chopinvirus</taxon>
        <taxon>Chopinvirus KSY1</taxon>
    </lineage>
</organism>
<sequence length="150" mass="17522">MNNSNNEDLSISKLKLLETHDYVAPSLVNAYIDDRAKRKRFVNYCNSNHIPTNIYHKKECNKELVKHILSTTPVDITNLIKSEISPELIDNLTLDQYIDLALDPNCTKVYLKEFAFNEHFAVSSFTPNRLSVFNARFRVHDDIVDWRQKH</sequence>
<protein>
    <submittedName>
        <fullName evidence="1">Gp026</fullName>
    </submittedName>
</protein>
<dbReference type="KEGG" id="vg:5602004"/>
<evidence type="ECO:0000313" key="2">
    <source>
        <dbReference type="Proteomes" id="UP000000714"/>
    </source>
</evidence>
<reference evidence="1 2" key="1">
    <citation type="journal article" date="2007" name="Virology">
        <title>KSY1, a lactococcal phage with a T7-like transcription.</title>
        <authorList>
            <person name="Chopin A."/>
            <person name="Deveau H."/>
            <person name="Ehrlich S.D."/>
            <person name="Moineau S."/>
            <person name="Chopin M.C."/>
        </authorList>
    </citation>
    <scope>NUCLEOTIDE SEQUENCE</scope>
</reference>